<gene>
    <name evidence="1" type="ORF">MNBD_GAMMA18-242</name>
</gene>
<proteinExistence type="predicted"/>
<reference evidence="1" key="1">
    <citation type="submission" date="2018-06" db="EMBL/GenBank/DDBJ databases">
        <authorList>
            <person name="Zhirakovskaya E."/>
        </authorList>
    </citation>
    <scope>NUCLEOTIDE SEQUENCE</scope>
</reference>
<dbReference type="AlphaFoldDB" id="A0A3B0YZI7"/>
<name>A0A3B0YZI7_9ZZZZ</name>
<protein>
    <submittedName>
        <fullName evidence="1">Uncharacterized protein</fullName>
    </submittedName>
</protein>
<accession>A0A3B0YZI7</accession>
<sequence length="28" mass="3281">MRNVKNPQLHFGEVDISEIQINPKSRDD</sequence>
<feature type="non-terminal residue" evidence="1">
    <location>
        <position position="28"/>
    </location>
</feature>
<evidence type="ECO:0000313" key="1">
    <source>
        <dbReference type="EMBL" id="VAW84801.1"/>
    </source>
</evidence>
<dbReference type="EMBL" id="UOFP01000068">
    <property type="protein sequence ID" value="VAW84801.1"/>
    <property type="molecule type" value="Genomic_DNA"/>
</dbReference>
<organism evidence="1">
    <name type="scientific">hydrothermal vent metagenome</name>
    <dbReference type="NCBI Taxonomy" id="652676"/>
    <lineage>
        <taxon>unclassified sequences</taxon>
        <taxon>metagenomes</taxon>
        <taxon>ecological metagenomes</taxon>
    </lineage>
</organism>